<dbReference type="STRING" id="546269.HMPREF0389_01389"/>
<sequence length="52" mass="5472">MTWLAENKGTILVGAVLLVIVISIIRNMYRKKKQGKGCSCADGCGSCGGSCH</sequence>
<dbReference type="RefSeq" id="WP_014262551.1">
    <property type="nucleotide sequence ID" value="NC_016630.1"/>
</dbReference>
<keyword evidence="1" id="KW-0472">Membrane</keyword>
<evidence type="ECO:0000313" key="2">
    <source>
        <dbReference type="EMBL" id="EFE27758.1"/>
    </source>
</evidence>
<dbReference type="Proteomes" id="UP000007468">
    <property type="component" value="Chromosome"/>
</dbReference>
<dbReference type="Pfam" id="PF12669">
    <property type="entry name" value="FeoB_associated"/>
    <property type="match status" value="1"/>
</dbReference>
<organism evidence="2 3">
    <name type="scientific">Filifactor alocis (strain ATCC 35896 / CCUG 47790 / D40 B5)</name>
    <name type="common">Fusobacterium alocis</name>
    <dbReference type="NCBI Taxonomy" id="546269"/>
    <lineage>
        <taxon>Bacteria</taxon>
        <taxon>Bacillati</taxon>
        <taxon>Bacillota</taxon>
        <taxon>Clostridia</taxon>
        <taxon>Peptostreptococcales</taxon>
        <taxon>Filifactoraceae</taxon>
        <taxon>Filifactor</taxon>
    </lineage>
</organism>
<keyword evidence="1" id="KW-0812">Transmembrane</keyword>
<proteinExistence type="predicted"/>
<protein>
    <recommendedName>
        <fullName evidence="4">FeoB-associated Cys-rich membrane protein</fullName>
    </recommendedName>
</protein>
<dbReference type="KEGG" id="faa:HMPREF0389_01389"/>
<keyword evidence="1" id="KW-1133">Transmembrane helix</keyword>
<keyword evidence="3" id="KW-1185">Reference proteome</keyword>
<feature type="transmembrane region" description="Helical" evidence="1">
    <location>
        <begin position="12"/>
        <end position="29"/>
    </location>
</feature>
<reference evidence="3" key="1">
    <citation type="submission" date="2010-12" db="EMBL/GenBank/DDBJ databases">
        <title>The genome sequence of Filifactor alocis strain ATCC 35896.</title>
        <authorList>
            <consortium name="The Broad Institute Genome Sequencing Platform"/>
            <person name="Ward D."/>
            <person name="Earl A."/>
            <person name="Feldgarden M."/>
            <person name="Young S.K."/>
            <person name="Gargeya S."/>
            <person name="Zeng Q."/>
            <person name="Alvarado L."/>
            <person name="Berlin A."/>
            <person name="Bochicchio J."/>
            <person name="Chapman S.B."/>
            <person name="Chen Z."/>
            <person name="Freedman E."/>
            <person name="Gellesch M."/>
            <person name="Goldberg J."/>
            <person name="Griggs A."/>
            <person name="Gujja S."/>
            <person name="Heilman E."/>
            <person name="Heiman D."/>
            <person name="Howarth C."/>
            <person name="Mehta T."/>
            <person name="Neiman D."/>
            <person name="Pearson M."/>
            <person name="Roberts A."/>
            <person name="Saif S."/>
            <person name="Shea T."/>
            <person name="Shenoy N."/>
            <person name="Sisk P."/>
            <person name="Stolte C."/>
            <person name="Sykes S."/>
            <person name="White J."/>
            <person name="Yandava C."/>
            <person name="Izard J."/>
            <person name="Blanton J.M."/>
            <person name="Baranova O.V."/>
            <person name="Tanner A.C."/>
            <person name="Dewhirst F.E."/>
            <person name="Haas B."/>
            <person name="Nusbaum C."/>
            <person name="Birren B."/>
        </authorList>
    </citation>
    <scope>NUCLEOTIDE SEQUENCE [LARGE SCALE GENOMIC DNA]</scope>
    <source>
        <strain evidence="3">ATCC 35896 / D40 B5</strain>
    </source>
</reference>
<evidence type="ECO:0000256" key="1">
    <source>
        <dbReference type="SAM" id="Phobius"/>
    </source>
</evidence>
<dbReference type="EMBL" id="CP002390">
    <property type="protein sequence ID" value="EFE27758.1"/>
    <property type="molecule type" value="Genomic_DNA"/>
</dbReference>
<name>D6GTF1_FILAD</name>
<gene>
    <name evidence="2" type="ordered locus">HMPREF0389_01389</name>
</gene>
<dbReference type="AlphaFoldDB" id="D6GTF1"/>
<accession>D6GTF1</accession>
<evidence type="ECO:0008006" key="4">
    <source>
        <dbReference type="Google" id="ProtNLM"/>
    </source>
</evidence>
<evidence type="ECO:0000313" key="3">
    <source>
        <dbReference type="Proteomes" id="UP000007468"/>
    </source>
</evidence>